<feature type="region of interest" description="Disordered" evidence="1">
    <location>
        <begin position="1"/>
        <end position="29"/>
    </location>
</feature>
<evidence type="ECO:0000313" key="2">
    <source>
        <dbReference type="EMBL" id="CAB4144820.1"/>
    </source>
</evidence>
<dbReference type="EMBL" id="LR797240">
    <property type="protein sequence ID" value="CAB4195631.1"/>
    <property type="molecule type" value="Genomic_DNA"/>
</dbReference>
<protein>
    <submittedName>
        <fullName evidence="2">Uncharacterized protein</fullName>
    </submittedName>
</protein>
<proteinExistence type="predicted"/>
<gene>
    <name evidence="4" type="ORF">UFOVP1296_25</name>
    <name evidence="2" type="ORF">UFOVP471_69</name>
    <name evidence="3" type="ORF">UFOVP890_25</name>
</gene>
<dbReference type="EMBL" id="LR796438">
    <property type="protein sequence ID" value="CAB4144820.1"/>
    <property type="molecule type" value="Genomic_DNA"/>
</dbReference>
<accession>A0A6J5MI27</accession>
<name>A0A6J5MI27_9CAUD</name>
<evidence type="ECO:0000313" key="3">
    <source>
        <dbReference type="EMBL" id="CAB4169394.1"/>
    </source>
</evidence>
<evidence type="ECO:0000256" key="1">
    <source>
        <dbReference type="SAM" id="MobiDB-lite"/>
    </source>
</evidence>
<sequence length="278" mass="27364">MATNFPTSLDALTNPVSTDTLASPDHAGQHANANDAIEALQAKVGINSSAVATSIDNILTNKANLASPTLTGTPLAPTAAVDTNTTQVATTAYVVGQGYAKLASPTFTGTPTLPTGTIGTTQTAADSSTKLATTAFVTTADNLKANLASPTFTGSVTGNPAAGTTTTGTSGFGYMGLPQNSATTGAYGVVAADAGTHIYSSATRTVTLPANATIAMPIGSTVVFIAGTGATVTIAITTDTMYLAGAGTTGSRTLAAFGMATAVKITSTSWIISGNGLT</sequence>
<dbReference type="EMBL" id="LR796845">
    <property type="protein sequence ID" value="CAB4169394.1"/>
    <property type="molecule type" value="Genomic_DNA"/>
</dbReference>
<feature type="compositionally biased region" description="Polar residues" evidence="1">
    <location>
        <begin position="1"/>
        <end position="21"/>
    </location>
</feature>
<reference evidence="2" key="1">
    <citation type="submission" date="2020-04" db="EMBL/GenBank/DDBJ databases">
        <authorList>
            <person name="Chiriac C."/>
            <person name="Salcher M."/>
            <person name="Ghai R."/>
            <person name="Kavagutti S V."/>
        </authorList>
    </citation>
    <scope>NUCLEOTIDE SEQUENCE</scope>
</reference>
<evidence type="ECO:0000313" key="4">
    <source>
        <dbReference type="EMBL" id="CAB4195631.1"/>
    </source>
</evidence>
<organism evidence="2">
    <name type="scientific">uncultured Caudovirales phage</name>
    <dbReference type="NCBI Taxonomy" id="2100421"/>
    <lineage>
        <taxon>Viruses</taxon>
        <taxon>Duplodnaviria</taxon>
        <taxon>Heunggongvirae</taxon>
        <taxon>Uroviricota</taxon>
        <taxon>Caudoviricetes</taxon>
        <taxon>Peduoviridae</taxon>
        <taxon>Maltschvirus</taxon>
        <taxon>Maltschvirus maltsch</taxon>
    </lineage>
</organism>